<evidence type="ECO:0000256" key="8">
    <source>
        <dbReference type="ARBA" id="ARBA00022842"/>
    </source>
</evidence>
<dbReference type="InterPro" id="IPR024084">
    <property type="entry name" value="IsoPropMal-DH-like_dom"/>
</dbReference>
<dbReference type="EMBL" id="CP104013">
    <property type="protein sequence ID" value="UYP46724.1"/>
    <property type="molecule type" value="Genomic_DNA"/>
</dbReference>
<accession>A0ABY6HW90</accession>
<dbReference type="EC" id="1.1.1.85" evidence="4"/>
<evidence type="ECO:0000256" key="11">
    <source>
        <dbReference type="ARBA" id="ARBA00023304"/>
    </source>
</evidence>
<protein>
    <recommendedName>
        <fullName evidence="4">3-isopropylmalate dehydrogenase</fullName>
        <ecNumber evidence="4">1.1.1.85</ecNumber>
    </recommendedName>
</protein>
<gene>
    <name evidence="13" type="ORF">NEF87_003009</name>
</gene>
<keyword evidence="5" id="KW-0432">Leucine biosynthesis</keyword>
<evidence type="ECO:0000313" key="13">
    <source>
        <dbReference type="EMBL" id="UYP46724.1"/>
    </source>
</evidence>
<evidence type="ECO:0000256" key="9">
    <source>
        <dbReference type="ARBA" id="ARBA00023002"/>
    </source>
</evidence>
<evidence type="ECO:0000256" key="7">
    <source>
        <dbReference type="ARBA" id="ARBA00022723"/>
    </source>
</evidence>
<evidence type="ECO:0000256" key="4">
    <source>
        <dbReference type="ARBA" id="ARBA00013101"/>
    </source>
</evidence>
<name>A0ABY6HW90_9ARCH</name>
<keyword evidence="9 13" id="KW-0560">Oxidoreductase</keyword>
<sequence>MMKKQIALVKGDGIGPEVVNEGIKVLKTIEKYTDYSFEFKDAPMGGEVWKNCGESLPQTSLNIMAQSDTILFGAVGLPDIPQGVAEKAILKVRQDLDLYVNLRPVKLYPSLHDMCPLKPEIVENGIDIAVFRENTESVYAQIGGIVNQETAVNSMVYTRKGVSRIIEYAFEYVSRNKFDELISVDKANVLTVSQFWRQIYQSIGKKYPSIKQTSYYVDAFCQWLIRAPSSIHTVVTENMFGDIVSDEAAYLVGSLGMGASGNINPNGVSMYEPIHGSAPDIAGQGIANPIGTILSVKMMFEESFQDAYLGEMIDKSVEIALEKIRTIDIYSKYAQNNSQINRVNCTEMGDAVCIQIKSVLKK</sequence>
<feature type="domain" description="Isopropylmalate dehydrogenase-like" evidence="12">
    <location>
        <begin position="5"/>
        <end position="352"/>
    </location>
</feature>
<evidence type="ECO:0000256" key="3">
    <source>
        <dbReference type="ARBA" id="ARBA00011738"/>
    </source>
</evidence>
<evidence type="ECO:0000259" key="12">
    <source>
        <dbReference type="SMART" id="SM01329"/>
    </source>
</evidence>
<keyword evidence="6" id="KW-0028">Amino-acid biosynthesis</keyword>
<keyword evidence="10" id="KW-0520">NAD</keyword>
<dbReference type="PANTHER" id="PTHR42979:SF1">
    <property type="entry name" value="3-ISOPROPYLMALATE DEHYDROGENASE"/>
    <property type="match status" value="1"/>
</dbReference>
<keyword evidence="7" id="KW-0479">Metal-binding</keyword>
<dbReference type="Proteomes" id="UP001208689">
    <property type="component" value="Chromosome"/>
</dbReference>
<evidence type="ECO:0000313" key="14">
    <source>
        <dbReference type="Proteomes" id="UP001208689"/>
    </source>
</evidence>
<dbReference type="GO" id="GO:0003862">
    <property type="term" value="F:3-isopropylmalate dehydrogenase activity"/>
    <property type="evidence" value="ECO:0007669"/>
    <property type="project" value="UniProtKB-EC"/>
</dbReference>
<evidence type="ECO:0000256" key="10">
    <source>
        <dbReference type="ARBA" id="ARBA00023027"/>
    </source>
</evidence>
<reference evidence="13" key="1">
    <citation type="submission" date="2022-09" db="EMBL/GenBank/DDBJ databases">
        <title>Actin cytoskeleton and complex cell architecture in an #Asgard archaeon.</title>
        <authorList>
            <person name="Ponce Toledo R.I."/>
            <person name="Schleper C."/>
            <person name="Rodrigues Oliveira T."/>
            <person name="Wollweber F."/>
            <person name="Xu J."/>
            <person name="Rittmann S."/>
            <person name="Klingl A."/>
            <person name="Pilhofer M."/>
        </authorList>
    </citation>
    <scope>NUCLEOTIDE SEQUENCE</scope>
    <source>
        <strain evidence="13">B-35</strain>
    </source>
</reference>
<organism evidence="13 14">
    <name type="scientific">Candidatus Lokiarchaeum ossiferum</name>
    <dbReference type="NCBI Taxonomy" id="2951803"/>
    <lineage>
        <taxon>Archaea</taxon>
        <taxon>Promethearchaeati</taxon>
        <taxon>Promethearchaeota</taxon>
        <taxon>Promethearchaeia</taxon>
        <taxon>Promethearchaeales</taxon>
        <taxon>Promethearchaeaceae</taxon>
        <taxon>Candidatus Lokiarchaeum</taxon>
    </lineage>
</organism>
<dbReference type="Pfam" id="PF00180">
    <property type="entry name" value="Iso_dh"/>
    <property type="match status" value="1"/>
</dbReference>
<keyword evidence="14" id="KW-1185">Reference proteome</keyword>
<dbReference type="PROSITE" id="PS00470">
    <property type="entry name" value="IDH_IMDH"/>
    <property type="match status" value="1"/>
</dbReference>
<evidence type="ECO:0000256" key="1">
    <source>
        <dbReference type="ARBA" id="ARBA00001936"/>
    </source>
</evidence>
<keyword evidence="8" id="KW-0460">Magnesium</keyword>
<evidence type="ECO:0000256" key="5">
    <source>
        <dbReference type="ARBA" id="ARBA00022430"/>
    </source>
</evidence>
<dbReference type="InterPro" id="IPR004429">
    <property type="entry name" value="Isopropylmalate_DH"/>
</dbReference>
<dbReference type="SUPFAM" id="SSF53659">
    <property type="entry name" value="Isocitrate/Isopropylmalate dehydrogenase-like"/>
    <property type="match status" value="1"/>
</dbReference>
<comment type="subunit">
    <text evidence="3">Homodimer.</text>
</comment>
<evidence type="ECO:0000256" key="2">
    <source>
        <dbReference type="ARBA" id="ARBA00001946"/>
    </source>
</evidence>
<keyword evidence="11" id="KW-0100">Branched-chain amino acid biosynthesis</keyword>
<dbReference type="Gene3D" id="3.40.718.10">
    <property type="entry name" value="Isopropylmalate Dehydrogenase"/>
    <property type="match status" value="1"/>
</dbReference>
<proteinExistence type="predicted"/>
<dbReference type="PANTHER" id="PTHR42979">
    <property type="entry name" value="3-ISOPROPYLMALATE DEHYDROGENASE"/>
    <property type="match status" value="1"/>
</dbReference>
<dbReference type="SMART" id="SM01329">
    <property type="entry name" value="Iso_dh"/>
    <property type="match status" value="1"/>
</dbReference>
<comment type="cofactor">
    <cofactor evidence="1">
        <name>Mn(2+)</name>
        <dbReference type="ChEBI" id="CHEBI:29035"/>
    </cofactor>
</comment>
<dbReference type="InterPro" id="IPR019818">
    <property type="entry name" value="IsoCit/isopropylmalate_DH_CS"/>
</dbReference>
<evidence type="ECO:0000256" key="6">
    <source>
        <dbReference type="ARBA" id="ARBA00022605"/>
    </source>
</evidence>
<comment type="cofactor">
    <cofactor evidence="2">
        <name>Mg(2+)</name>
        <dbReference type="ChEBI" id="CHEBI:18420"/>
    </cofactor>
</comment>